<dbReference type="InterPro" id="IPR037053">
    <property type="entry name" value="Phage_tail_collar_dom_sf"/>
</dbReference>
<dbReference type="AlphaFoldDB" id="A0A024LTT3"/>
<dbReference type="InterPro" id="IPR011083">
    <property type="entry name" value="Phage_tail_collar_dom"/>
</dbReference>
<evidence type="ECO:0000259" key="1">
    <source>
        <dbReference type="Pfam" id="PF07484"/>
    </source>
</evidence>
<name>A0A024LTT3_9HYPH</name>
<dbReference type="Pfam" id="PF07484">
    <property type="entry name" value="Collar"/>
    <property type="match status" value="1"/>
</dbReference>
<reference evidence="2" key="1">
    <citation type="submission" date="2013-11" db="EMBL/GenBank/DDBJ databases">
        <authorList>
            <person name="GENOMES U."/>
        </authorList>
    </citation>
    <scope>NUCLEOTIDE SEQUENCE</scope>
    <source>
        <strain evidence="2">MVT06</strain>
    </source>
</reference>
<dbReference type="SUPFAM" id="SSF88874">
    <property type="entry name" value="Receptor-binding domain of short tail fibre protein gp12"/>
    <property type="match status" value="1"/>
</dbReference>
<dbReference type="Gene3D" id="3.90.1340.10">
    <property type="entry name" value="Phage tail collar domain"/>
    <property type="match status" value="1"/>
</dbReference>
<proteinExistence type="predicted"/>
<reference evidence="2" key="2">
    <citation type="submission" date="2014-05" db="EMBL/GenBank/DDBJ databases">
        <title>Genome sequencing of Bartonella spp. isolated from human blood.</title>
        <authorList>
            <person name="Raoult D."/>
        </authorList>
    </citation>
    <scope>NUCLEOTIDE SEQUENCE</scope>
    <source>
        <strain evidence="2">MVT06</strain>
    </source>
</reference>
<accession>A0A024LTT3</accession>
<gene>
    <name evidence="2" type="ORF">BN1046_01552</name>
</gene>
<organism evidence="2">
    <name type="scientific">Bartonella schoenbuchensis</name>
    <dbReference type="NCBI Taxonomy" id="165694"/>
    <lineage>
        <taxon>Bacteria</taxon>
        <taxon>Pseudomonadati</taxon>
        <taxon>Pseudomonadota</taxon>
        <taxon>Alphaproteobacteria</taxon>
        <taxon>Hyphomicrobiales</taxon>
        <taxon>Bartonellaceae</taxon>
        <taxon>Bartonella</taxon>
    </lineage>
</organism>
<evidence type="ECO:0000313" key="2">
    <source>
        <dbReference type="EMBL" id="CDP80603.1"/>
    </source>
</evidence>
<dbReference type="EMBL" id="HG977197">
    <property type="protein sequence ID" value="CDP80603.1"/>
    <property type="molecule type" value="Genomic_DNA"/>
</dbReference>
<feature type="domain" description="Phage tail collar" evidence="1">
    <location>
        <begin position="168"/>
        <end position="224"/>
    </location>
</feature>
<sequence>MSSIYDWSLVAHENARADDIINWAEGQPPSSVNDSARAMMQRIREYLTDNGGAIEAKFTTEKDGNETSIHLVTKSPIKEYQNDIVVRFKAQEANTKTTSVVLNQLPAQPVYKVTPNGLVPLSGGEIRKNGLYELVYQCGIDGEDKDGWYLTNPTPAAAPKPVSSFPSGFIATFAMEKIPEGWLLCDGKAYSRKDYASLFAAIGETWGSGDESTTFNVPDLRGMFLRGLDSQRGIDKDRVLGSRQNDAIKSHTHTGTIDSAGEHKHEFAEQVFTVDAAKGSALPRYHSYEKRVLTKPAGTHTHTFTINKTGGPEIRPVNVAVVYAIKCKV</sequence>
<protein>
    <submittedName>
        <fullName evidence="2">Putative phage tail fiber protein</fullName>
    </submittedName>
</protein>